<sequence>MAFPIIAVIPEAADSVLAATVAQFTSYDELYQSISVAVNAIHESFCAGPRCYRQRLPERVDTANITSAASVAHGGFRGYGYGSVYSAPGFYGTGCLLKGGPLPSWLSSYGELLLANFRGLLGSQ</sequence>
<dbReference type="RefSeq" id="WP_116539264.1">
    <property type="nucleotide sequence ID" value="NZ_QAYL01000001.1"/>
</dbReference>
<name>A0A3E1HLH3_9MYCO</name>
<protein>
    <recommendedName>
        <fullName evidence="1">PE domain-containing protein</fullName>
    </recommendedName>
</protein>
<reference evidence="2 3" key="1">
    <citation type="submission" date="2018-07" db="EMBL/GenBank/DDBJ databases">
        <title>Whole genome sequence of Mycobacterium uberis.</title>
        <authorList>
            <person name="Benjak A."/>
        </authorList>
    </citation>
    <scope>NUCLEOTIDE SEQUENCE [LARGE SCALE GENOMIC DNA]</scope>
    <source>
        <strain evidence="2 3">Jura</strain>
    </source>
</reference>
<comment type="caution">
    <text evidence="2">The sequence shown here is derived from an EMBL/GenBank/DDBJ whole genome shotgun (WGS) entry which is preliminary data.</text>
</comment>
<keyword evidence="3" id="KW-1185">Reference proteome</keyword>
<evidence type="ECO:0000313" key="3">
    <source>
        <dbReference type="Proteomes" id="UP000258522"/>
    </source>
</evidence>
<gene>
    <name evidence="2" type="ORF">MUBE_02035</name>
</gene>
<dbReference type="Proteomes" id="UP000258522">
    <property type="component" value="Unassembled WGS sequence"/>
</dbReference>
<accession>A0A3E1HLH3</accession>
<dbReference type="AlphaFoldDB" id="A0A3E1HLH3"/>
<dbReference type="EMBL" id="QAYL01000001">
    <property type="protein sequence ID" value="RFD27361.1"/>
    <property type="molecule type" value="Genomic_DNA"/>
</dbReference>
<dbReference type="InterPro" id="IPR038332">
    <property type="entry name" value="PPE_sf"/>
</dbReference>
<dbReference type="SUPFAM" id="SSF140459">
    <property type="entry name" value="PE/PPE dimer-like"/>
    <property type="match status" value="1"/>
</dbReference>
<proteinExistence type="predicted"/>
<feature type="domain" description="PE" evidence="1">
    <location>
        <begin position="2"/>
        <end position="47"/>
    </location>
</feature>
<evidence type="ECO:0000259" key="1">
    <source>
        <dbReference type="Pfam" id="PF00934"/>
    </source>
</evidence>
<dbReference type="InterPro" id="IPR000084">
    <property type="entry name" value="PE-PGRS_N"/>
</dbReference>
<organism evidence="2 3">
    <name type="scientific">Mycobacterium uberis</name>
    <dbReference type="NCBI Taxonomy" id="2162698"/>
    <lineage>
        <taxon>Bacteria</taxon>
        <taxon>Bacillati</taxon>
        <taxon>Actinomycetota</taxon>
        <taxon>Actinomycetes</taxon>
        <taxon>Mycobacteriales</taxon>
        <taxon>Mycobacteriaceae</taxon>
        <taxon>Mycobacterium</taxon>
    </lineage>
</organism>
<evidence type="ECO:0000313" key="2">
    <source>
        <dbReference type="EMBL" id="RFD27361.1"/>
    </source>
</evidence>
<dbReference type="Gene3D" id="1.10.287.850">
    <property type="entry name" value="HP0062-like domain"/>
    <property type="match status" value="1"/>
</dbReference>
<dbReference type="Pfam" id="PF00934">
    <property type="entry name" value="PE"/>
    <property type="match status" value="1"/>
</dbReference>